<keyword evidence="1" id="KW-0175">Coiled coil</keyword>
<dbReference type="KEGG" id="acom:CEW83_06910"/>
<gene>
    <name evidence="4" type="ORF">CEW83_06910</name>
</gene>
<dbReference type="EMBL" id="CP022187">
    <property type="protein sequence ID" value="AWI74986.1"/>
    <property type="molecule type" value="Genomic_DNA"/>
</dbReference>
<dbReference type="PANTHER" id="PTHR30441:SF8">
    <property type="entry name" value="DUF748 DOMAIN-CONTAINING PROTEIN"/>
    <property type="match status" value="1"/>
</dbReference>
<keyword evidence="3" id="KW-0472">Membrane</keyword>
<feature type="region of interest" description="Disordered" evidence="2">
    <location>
        <begin position="352"/>
        <end position="386"/>
    </location>
</feature>
<dbReference type="Proteomes" id="UP000244930">
    <property type="component" value="Chromosome"/>
</dbReference>
<keyword evidence="3" id="KW-0812">Transmembrane</keyword>
<evidence type="ECO:0008006" key="6">
    <source>
        <dbReference type="Google" id="ProtNLM"/>
    </source>
</evidence>
<dbReference type="PANTHER" id="PTHR30441">
    <property type="entry name" value="DUF748 DOMAIN-CONTAINING PROTEIN"/>
    <property type="match status" value="1"/>
</dbReference>
<keyword evidence="5" id="KW-1185">Reference proteome</keyword>
<organism evidence="4 5">
    <name type="scientific">Parazoarcus communis</name>
    <dbReference type="NCBI Taxonomy" id="41977"/>
    <lineage>
        <taxon>Bacteria</taxon>
        <taxon>Pseudomonadati</taxon>
        <taxon>Pseudomonadota</taxon>
        <taxon>Betaproteobacteria</taxon>
        <taxon>Rhodocyclales</taxon>
        <taxon>Zoogloeaceae</taxon>
        <taxon>Parazoarcus</taxon>
    </lineage>
</organism>
<keyword evidence="3" id="KW-1133">Transmembrane helix</keyword>
<evidence type="ECO:0000313" key="4">
    <source>
        <dbReference type="EMBL" id="AWI74986.1"/>
    </source>
</evidence>
<dbReference type="InterPro" id="IPR052894">
    <property type="entry name" value="AsmA-related"/>
</dbReference>
<accession>A0A2U8GPQ3</accession>
<evidence type="ECO:0000256" key="1">
    <source>
        <dbReference type="SAM" id="Coils"/>
    </source>
</evidence>
<dbReference type="InterPro" id="IPR036737">
    <property type="entry name" value="OmpA-like_sf"/>
</dbReference>
<dbReference type="InterPro" id="IPR008023">
    <property type="entry name" value="DUF748"/>
</dbReference>
<dbReference type="GO" id="GO:0090313">
    <property type="term" value="P:regulation of protein targeting to membrane"/>
    <property type="evidence" value="ECO:0007669"/>
    <property type="project" value="TreeGrafter"/>
</dbReference>
<feature type="transmembrane region" description="Helical" evidence="3">
    <location>
        <begin position="21"/>
        <end position="39"/>
    </location>
</feature>
<dbReference type="Pfam" id="PF05359">
    <property type="entry name" value="DUF748"/>
    <property type="match status" value="2"/>
</dbReference>
<evidence type="ECO:0000256" key="2">
    <source>
        <dbReference type="SAM" id="MobiDB-lite"/>
    </source>
</evidence>
<reference evidence="4 5" key="1">
    <citation type="submission" date="2017-06" db="EMBL/GenBank/DDBJ databases">
        <title>Azoarcus.</title>
        <authorList>
            <person name="Woo J.-H."/>
            <person name="Kim H.-S."/>
        </authorList>
    </citation>
    <scope>NUCLEOTIDE SEQUENCE [LARGE SCALE GENOMIC DNA]</scope>
    <source>
        <strain evidence="4 5">TSPY31</strain>
    </source>
</reference>
<evidence type="ECO:0000313" key="5">
    <source>
        <dbReference type="Proteomes" id="UP000244930"/>
    </source>
</evidence>
<feature type="compositionally biased region" description="Low complexity" evidence="2">
    <location>
        <begin position="376"/>
        <end position="386"/>
    </location>
</feature>
<protein>
    <recommendedName>
        <fullName evidence="6">DUF748 domain-containing protein</fullName>
    </recommendedName>
</protein>
<name>A0A2U8GPQ3_9RHOO</name>
<dbReference type="AlphaFoldDB" id="A0A2U8GPQ3"/>
<sequence length="1215" mass="130760">MSDSTPGPTQQPRLQRFIRPAKWGVGVLLAVAVIGFGVVPPVARHYATKILGETLGREVSIDGVLFNPFTLAAEVRGARIMAADGQKPDLSFERLNLNLELESIIRGGPVLHELSVDGLQLALTRLPAGRHNWSDVVERLGEQPESEGESRFSVGNIQLTGGRISVDDQVEGLQHELSDINIGIPFVSNLPVKVDVFVEPSLSAMLNGKPLGISGRTKPFTEERETVVDFSLKDFQLPEWMPYLPFDPAFKLPSGVLGADMQLSFSQPVDASPVVALSGQVQIDKLEVQDKAGAPVLTVAEFGIELADVQPMVNRFQFSKLRLMQPELNLVRLADGGINVLQLLPRSAPGEQATSAKASAKTPANGARKAAEAGAEKTVAAAQDGARPAAPAPLDFLLASARIRDGVVRFEDRSVPGPFRTRIEAINLDLRDLSTIGDMPAEIRLDYVSDAGEKLSHQDSLRLEPFELDGNLIVEQLQPARYGPYLAAAMPGGEIRGGRLDGSIRYKLALKGGEPQIEVNAETLNLKDFVLGLKGDKGAALKLPQVNVSNAQVLVAERKVVVGEFGVKGAAVSTVRQRNGDFDLMALAGKAAPAKPAAKGEAPWSVTVRKLALEDASLRVDDRSAGKPVVLEAEGIALKVENFSTDKGAELKLDLKSRINKRGKLGVSGTAVLDPLKTSMALDLDNVDLLPLQPYVLEETKIAISRGSLYAKAKLALESARDGIKGRLTGDVGVANFSSIDRLNATDFVRWGSLSLNDIDMRLAPFALEVRDIALNDFYTRLILSDQGKLNLREIQAGTEEAEAERQKAEAALADGKAQADMPPIKIGRIRVKGGNIAFSDRFVRPNYDANLTGMAGELSGLSSDPTTIAKLTLDGRVDNSAPVSINGEFNPFRQDQYLNIGASVKDFELTGLSSYSGKYVGYGIQRGKLSAELTYRIEERKLTAGNQIFLDQLTFGEAVDSPDAVNLPVQLAVSLLKDSRGQINLDLPVSGTMDDPEFSVFGLVVKALFNLVGKAITSPFALLGSVLGGGEELSQVEFDSGVSRPGEAQQKKLATLAKVLVDRAGLRLDITGFADPASDPEGIRRAKLLDQVRAVKLKAMVKSGQSAPSLQNIEIAEDEYAALLEEVYDDTEIEKPRNFLGVAKSLPVAEMEALLLPTMTVGDEDLRLLAQQRAQNVREWLVTTGKVPPERVFMVKPTAAKAEAGGRLVVFSLR</sequence>
<dbReference type="RefSeq" id="WP_108948694.1">
    <property type="nucleotide sequence ID" value="NZ_CP022187.1"/>
</dbReference>
<evidence type="ECO:0000256" key="3">
    <source>
        <dbReference type="SAM" id="Phobius"/>
    </source>
</evidence>
<dbReference type="Gene3D" id="3.30.1330.60">
    <property type="entry name" value="OmpA-like domain"/>
    <property type="match status" value="1"/>
</dbReference>
<dbReference type="GO" id="GO:0005886">
    <property type="term" value="C:plasma membrane"/>
    <property type="evidence" value="ECO:0007669"/>
    <property type="project" value="TreeGrafter"/>
</dbReference>
<feature type="coiled-coil region" evidence="1">
    <location>
        <begin position="792"/>
        <end position="819"/>
    </location>
</feature>
<proteinExistence type="predicted"/>
<feature type="compositionally biased region" description="Low complexity" evidence="2">
    <location>
        <begin position="353"/>
        <end position="368"/>
    </location>
</feature>